<dbReference type="Proteomes" id="UP000325122">
    <property type="component" value="Unassembled WGS sequence"/>
</dbReference>
<name>A0A5M6ZP64_9PROT</name>
<feature type="chain" id="PRO_5024420670" evidence="1">
    <location>
        <begin position="47"/>
        <end position="176"/>
    </location>
</feature>
<dbReference type="AlphaFoldDB" id="A0A5M6ZP64"/>
<dbReference type="InterPro" id="IPR006311">
    <property type="entry name" value="TAT_signal"/>
</dbReference>
<reference evidence="2 3" key="1">
    <citation type="submission" date="2019-09" db="EMBL/GenBank/DDBJ databases">
        <authorList>
            <person name="Kevbrin V."/>
            <person name="Grouzdev D.S."/>
        </authorList>
    </citation>
    <scope>NUCLEOTIDE SEQUENCE [LARGE SCALE GENOMIC DNA]</scope>
    <source>
        <strain evidence="2 3">G-192</strain>
    </source>
</reference>
<dbReference type="PROSITE" id="PS51318">
    <property type="entry name" value="TAT"/>
    <property type="match status" value="1"/>
</dbReference>
<protein>
    <submittedName>
        <fullName evidence="2">Uncharacterized protein</fullName>
    </submittedName>
</protein>
<comment type="caution">
    <text evidence="2">The sequence shown here is derived from an EMBL/GenBank/DDBJ whole genome shotgun (WGS) entry which is preliminary data.</text>
</comment>
<dbReference type="RefSeq" id="WP_150022049.1">
    <property type="nucleotide sequence ID" value="NZ_VWOJ01000001.1"/>
</dbReference>
<organism evidence="2 3">
    <name type="scientific">Alkalicaulis satelles</name>
    <dbReference type="NCBI Taxonomy" id="2609175"/>
    <lineage>
        <taxon>Bacteria</taxon>
        <taxon>Pseudomonadati</taxon>
        <taxon>Pseudomonadota</taxon>
        <taxon>Alphaproteobacteria</taxon>
        <taxon>Maricaulales</taxon>
        <taxon>Maricaulaceae</taxon>
        <taxon>Alkalicaulis</taxon>
    </lineage>
</organism>
<keyword evidence="3" id="KW-1185">Reference proteome</keyword>
<sequence>MRMTISTRPHTLLANAFRQGRFGRRLAMAGAALAAAFGLAAGTAFADWTGDSDFDAGWAWTHDRTGAATLELTCDGSLWLGVETARAWDDTIAASGALRVVIDGSANSHVHTVRFHRLASTGTLAAQTLITDPQITALAQALAGARDTISVSFLDQSFIFPAARAGQALNDYVLPC</sequence>
<keyword evidence="1" id="KW-0732">Signal</keyword>
<dbReference type="EMBL" id="VWOJ01000001">
    <property type="protein sequence ID" value="KAA5805018.1"/>
    <property type="molecule type" value="Genomic_DNA"/>
</dbReference>
<accession>A0A5M6ZP64</accession>
<feature type="signal peptide" evidence="1">
    <location>
        <begin position="1"/>
        <end position="46"/>
    </location>
</feature>
<proteinExistence type="predicted"/>
<evidence type="ECO:0000313" key="2">
    <source>
        <dbReference type="EMBL" id="KAA5805018.1"/>
    </source>
</evidence>
<gene>
    <name evidence="2" type="ORF">F1654_03205</name>
</gene>
<evidence type="ECO:0000313" key="3">
    <source>
        <dbReference type="Proteomes" id="UP000325122"/>
    </source>
</evidence>
<evidence type="ECO:0000256" key="1">
    <source>
        <dbReference type="SAM" id="SignalP"/>
    </source>
</evidence>